<reference evidence="2 3" key="1">
    <citation type="submission" date="2016-02" db="EMBL/GenBank/DDBJ databases">
        <title>Draft genome sequence of Acidibacillus ferrooxidans SLC66.</title>
        <authorList>
            <person name="Oliveira G."/>
            <person name="Nancucheo I."/>
            <person name="Dall'Agnol H."/>
            <person name="Johnson B."/>
            <person name="Oliveira R."/>
            <person name="Nunes G.L."/>
            <person name="Tzotzos G."/>
            <person name="Orellana S.C."/>
            <person name="Salim A.C."/>
            <person name="Araujo F.M."/>
        </authorList>
    </citation>
    <scope>NUCLEOTIDE SEQUENCE [LARGE SCALE GENOMIC DNA]</scope>
    <source>
        <strain evidence="2 3">SLC66</strain>
    </source>
</reference>
<dbReference type="SUPFAM" id="SSF52540">
    <property type="entry name" value="P-loop containing nucleoside triphosphate hydrolases"/>
    <property type="match status" value="1"/>
</dbReference>
<dbReference type="InterPro" id="IPR027417">
    <property type="entry name" value="P-loop_NTPase"/>
</dbReference>
<dbReference type="Pfam" id="PF22679">
    <property type="entry name" value="T1R_D3-like"/>
    <property type="match status" value="1"/>
</dbReference>
<dbReference type="InterPro" id="IPR014001">
    <property type="entry name" value="Helicase_ATP-bd"/>
</dbReference>
<dbReference type="PANTHER" id="PTHR42927:SF1">
    <property type="entry name" value="HELICASE SUPERFAMILY 1 AND 2 DOMAIN-CONTAINING PROTEIN"/>
    <property type="match status" value="1"/>
</dbReference>
<keyword evidence="2" id="KW-0378">Hydrolase</keyword>
<dbReference type="SMART" id="SM00487">
    <property type="entry name" value="DEXDc"/>
    <property type="match status" value="1"/>
</dbReference>
<accession>A0A853KAF1</accession>
<feature type="domain" description="Helicase ATP-binding" evidence="1">
    <location>
        <begin position="292"/>
        <end position="497"/>
    </location>
</feature>
<sequence length="1041" mass="116678">MSLHKEIEFENDICNHLASHGWLYDQGDAQSYDRHHALFSEDVLTWVQQTQPQAWEALAKTHGSAAEVTLLHRLRKQLDARGTLEVLRHGMEMLGLRQPLQLAQFKPALAMNSGLQSKYAANRLRVVRQVRYSQHNENAIDLVLFLNGIPVATVELKSDFTQRVEDAVDQYRFDRDPHPKGKPTEPLLDFPRGALVHFAVSNSEVQMTTKLQGAATSFLPFNRGDDGAAGNPVNERGHRTSYLWEQVWERESWLEIIGRYLVTKRDSKKQISSIIFPRYHQLDATRKLVAEVLKEGSGQKYLIQHSAGSGKTNSIAWTAHFLADLHDAAYNKVFDSVLVVSDRNVLDDQLQEAIFDFERTAGVVASIKGESQSKSGELAKALSGSKKIVVCTIQTFPFALKAVQELAATQGKRFAVIADEAHSSQTGEASAKLKQVLSVEELKELADGGEVSTEDLLAAQMAGRASVSGLTFVAFTATPKSKTLELFGRRPNPEQPAGDDNIPMPFHVYGMRQAIEEGFILDVLRNYTPYSLAFKLASEGREWDEKEVERSEAMKGIMRWVRLHPYNISQKVQVVVEHFRENVAPLLNGHAKAMVVVASRVEAVRWQMAIDKYIKDQGYKMGTLVAFSGEVNDKESNPDPLTEHSKALNPNLRGRDMREAFNTEEYQILLVANKFQTGFDQPLLCGMYVDKRLAGIQAVQTLSRLNRSYRGEFGTKDTTYILDFVNDPEDVLAAFKAYYDTAELAGVTDPNLVYDLRTKMDATGYYDDNEIERVVTVEMNPRASQSELSAALEPVADRLLKRYKAAQEARVVAKAKQDGHAEQAAEDEMNALILFKRNLGAFLRIYAFLSQIFDYGNTAIEKRAIFYKRLLPLLEFGREREGVDLSKVVLTHHKLKNQGKRDLPLGDGEAEKLKPLTAPGSGEVQEKEKALLVEIIAKVNDLFEGELTDDDKLVYVNHVLKSKLLESDILVQQATNNTKEQFANSPDLASELMNAIMDAFSAHTTMSKQALDSEKVRYALKDILLGPAQLYEALRLQGDAR</sequence>
<proteinExistence type="predicted"/>
<dbReference type="PROSITE" id="PS51192">
    <property type="entry name" value="HELICASE_ATP_BIND_1"/>
    <property type="match status" value="1"/>
</dbReference>
<dbReference type="Gene3D" id="3.90.1570.50">
    <property type="match status" value="1"/>
</dbReference>
<dbReference type="GO" id="GO:0005524">
    <property type="term" value="F:ATP binding"/>
    <property type="evidence" value="ECO:0007669"/>
    <property type="project" value="UniProtKB-KW"/>
</dbReference>
<dbReference type="InterPro" id="IPR040980">
    <property type="entry name" value="SWI2_SNF2"/>
</dbReference>
<dbReference type="GO" id="GO:0009307">
    <property type="term" value="P:DNA restriction-modification system"/>
    <property type="evidence" value="ECO:0007669"/>
    <property type="project" value="UniProtKB-KW"/>
</dbReference>
<evidence type="ECO:0000313" key="2">
    <source>
        <dbReference type="EMBL" id="OAG93087.1"/>
    </source>
</evidence>
<comment type="caution">
    <text evidence="2">The sequence shown here is derived from an EMBL/GenBank/DDBJ whole genome shotgun (WGS) entry which is preliminary data.</text>
</comment>
<evidence type="ECO:0000313" key="3">
    <source>
        <dbReference type="Proteomes" id="UP000077421"/>
    </source>
</evidence>
<name>A0A853KAF1_9BACL</name>
<dbReference type="GO" id="GO:0003677">
    <property type="term" value="F:DNA binding"/>
    <property type="evidence" value="ECO:0007669"/>
    <property type="project" value="UniProtKB-KW"/>
</dbReference>
<gene>
    <name evidence="2" type="ORF">AYW79_12490</name>
</gene>
<keyword evidence="2" id="KW-0540">Nuclease</keyword>
<keyword evidence="2" id="KW-0255">Endonuclease</keyword>
<dbReference type="OrthoDB" id="9758243at2"/>
<dbReference type="GO" id="GO:0009035">
    <property type="term" value="F:type I site-specific deoxyribonuclease activity"/>
    <property type="evidence" value="ECO:0007669"/>
    <property type="project" value="UniProtKB-EC"/>
</dbReference>
<dbReference type="PANTHER" id="PTHR42927">
    <property type="entry name" value="HELICASE SUPERFAMILY 1 AND 2 DOMAIN-CONTAINING PROTEIN"/>
    <property type="match status" value="1"/>
</dbReference>
<dbReference type="Gene3D" id="3.40.50.300">
    <property type="entry name" value="P-loop containing nucleotide triphosphate hydrolases"/>
    <property type="match status" value="2"/>
</dbReference>
<dbReference type="InterPro" id="IPR007409">
    <property type="entry name" value="Restrct_endonuc_type1_HsdR_N"/>
</dbReference>
<dbReference type="InterPro" id="IPR055180">
    <property type="entry name" value="HsdR_RecA-like_helicase_dom_2"/>
</dbReference>
<dbReference type="Pfam" id="PF18766">
    <property type="entry name" value="SWI2_SNF2"/>
    <property type="match status" value="1"/>
</dbReference>
<dbReference type="EMBL" id="LSUQ01000052">
    <property type="protein sequence ID" value="OAG93087.1"/>
    <property type="molecule type" value="Genomic_DNA"/>
</dbReference>
<dbReference type="RefSeq" id="WP_067566541.1">
    <property type="nucleotide sequence ID" value="NZ_LSUQ01000052.1"/>
</dbReference>
<dbReference type="Proteomes" id="UP000077421">
    <property type="component" value="Unassembled WGS sequence"/>
</dbReference>
<protein>
    <submittedName>
        <fullName evidence="2">Type I restriction endonuclease subunit R</fullName>
    </submittedName>
</protein>
<dbReference type="AlphaFoldDB" id="A0A853KAF1"/>
<organism evidence="2 3">
    <name type="scientific">Ferroacidibacillus organovorans</name>
    <dbReference type="NCBI Taxonomy" id="1765683"/>
    <lineage>
        <taxon>Bacteria</taxon>
        <taxon>Bacillati</taxon>
        <taxon>Bacillota</taxon>
        <taxon>Bacilli</taxon>
        <taxon>Bacillales</taxon>
        <taxon>Alicyclobacillaceae</taxon>
        <taxon>Ferroacidibacillus</taxon>
    </lineage>
</organism>
<evidence type="ECO:0000259" key="1">
    <source>
        <dbReference type="PROSITE" id="PS51192"/>
    </source>
</evidence>
<dbReference type="Pfam" id="PF04313">
    <property type="entry name" value="HSDR_N"/>
    <property type="match status" value="1"/>
</dbReference>